<evidence type="ECO:0000313" key="2">
    <source>
        <dbReference type="EMBL" id="NAW64809.1"/>
    </source>
</evidence>
<dbReference type="Proteomes" id="UP000465712">
    <property type="component" value="Unassembled WGS sequence"/>
</dbReference>
<organism evidence="2 3">
    <name type="scientific">Photobacterium halotolerans</name>
    <dbReference type="NCBI Taxonomy" id="265726"/>
    <lineage>
        <taxon>Bacteria</taxon>
        <taxon>Pseudomonadati</taxon>
        <taxon>Pseudomonadota</taxon>
        <taxon>Gammaproteobacteria</taxon>
        <taxon>Vibrionales</taxon>
        <taxon>Vibrionaceae</taxon>
        <taxon>Photobacterium</taxon>
    </lineage>
</organism>
<evidence type="ECO:0000313" key="3">
    <source>
        <dbReference type="Proteomes" id="UP000465712"/>
    </source>
</evidence>
<dbReference type="InterPro" id="IPR014922">
    <property type="entry name" value="YdhG-like"/>
</dbReference>
<dbReference type="OrthoDB" id="328972at2"/>
<protein>
    <submittedName>
        <fullName evidence="2">DUF1801 domain-containing protein</fullName>
    </submittedName>
</protein>
<name>A0A7X4W9T1_9GAMM</name>
<dbReference type="AlphaFoldDB" id="A0A7X4W9T1"/>
<gene>
    <name evidence="2" type="ORF">CAG72_06225</name>
</gene>
<reference evidence="2 3" key="1">
    <citation type="submission" date="2017-05" db="EMBL/GenBank/DDBJ databases">
        <title>High clonality and local adaptation shapes Vibrionaceae linages within an endangered oasis.</title>
        <authorList>
            <person name="Vazquez-Rosas-Landa M."/>
        </authorList>
    </citation>
    <scope>NUCLEOTIDE SEQUENCE [LARGE SCALE GENOMIC DNA]</scope>
    <source>
        <strain evidence="2 3">P46_P4S1P180</strain>
    </source>
</reference>
<feature type="domain" description="YdhG-like" evidence="1">
    <location>
        <begin position="18"/>
        <end position="119"/>
    </location>
</feature>
<sequence length="134" mass="15118">MDETVKAKFDSYPAHIKPVMLNLRSVVLGVAEAHDLGDVEEALKWGEPSYQVKGGSPVRMNWSPKDPAHYFLYFNCNTRLVDTFREVYGHSLSLQGNRAIALNIADPLPEPIVCHCVELAFNYKRLRHLPLLGV</sequence>
<dbReference type="EMBL" id="WXWW01000098">
    <property type="protein sequence ID" value="NAW64809.1"/>
    <property type="molecule type" value="Genomic_DNA"/>
</dbReference>
<dbReference type="SUPFAM" id="SSF159888">
    <property type="entry name" value="YdhG-like"/>
    <property type="match status" value="1"/>
</dbReference>
<dbReference type="RefSeq" id="WP_027252374.1">
    <property type="nucleotide sequence ID" value="NZ_WXWU01000154.1"/>
</dbReference>
<comment type="caution">
    <text evidence="2">The sequence shown here is derived from an EMBL/GenBank/DDBJ whole genome shotgun (WGS) entry which is preliminary data.</text>
</comment>
<proteinExistence type="predicted"/>
<dbReference type="Pfam" id="PF08818">
    <property type="entry name" value="DUF1801"/>
    <property type="match status" value="1"/>
</dbReference>
<accession>A0A7X4W9T1</accession>
<evidence type="ECO:0000259" key="1">
    <source>
        <dbReference type="Pfam" id="PF08818"/>
    </source>
</evidence>